<dbReference type="Proteomes" id="UP000184096">
    <property type="component" value="Chromosome I"/>
</dbReference>
<evidence type="ECO:0000313" key="2">
    <source>
        <dbReference type="EMBL" id="SHN79763.1"/>
    </source>
</evidence>
<name>A0A1M7U9X2_9BRAD</name>
<evidence type="ECO:0000313" key="3">
    <source>
        <dbReference type="Proteomes" id="UP000184096"/>
    </source>
</evidence>
<gene>
    <name evidence="2" type="ORF">SAMN05444170_4118</name>
</gene>
<organism evidence="2 3">
    <name type="scientific">Bradyrhizobium erythrophlei</name>
    <dbReference type="NCBI Taxonomy" id="1437360"/>
    <lineage>
        <taxon>Bacteria</taxon>
        <taxon>Pseudomonadati</taxon>
        <taxon>Pseudomonadota</taxon>
        <taxon>Alphaproteobacteria</taxon>
        <taxon>Hyphomicrobiales</taxon>
        <taxon>Nitrobacteraceae</taxon>
        <taxon>Bradyrhizobium</taxon>
    </lineage>
</organism>
<reference evidence="3" key="1">
    <citation type="submission" date="2016-11" db="EMBL/GenBank/DDBJ databases">
        <authorList>
            <person name="Varghese N."/>
            <person name="Submissions S."/>
        </authorList>
    </citation>
    <scope>NUCLEOTIDE SEQUENCE [LARGE SCALE GENOMIC DNA]</scope>
    <source>
        <strain evidence="3">GAS401</strain>
    </source>
</reference>
<dbReference type="AlphaFoldDB" id="A0A1M7U9X2"/>
<keyword evidence="3" id="KW-1185">Reference proteome</keyword>
<evidence type="ECO:0000256" key="1">
    <source>
        <dbReference type="SAM" id="SignalP"/>
    </source>
</evidence>
<dbReference type="EMBL" id="LT670849">
    <property type="protein sequence ID" value="SHN79763.1"/>
    <property type="molecule type" value="Genomic_DNA"/>
</dbReference>
<sequence>MHHIRTLAAAAVVAATAFAAASPAEAAPFHVIK</sequence>
<accession>A0A1M7U9X2</accession>
<protein>
    <submittedName>
        <fullName evidence="2">Uncharacterized protein</fullName>
    </submittedName>
</protein>
<proteinExistence type="predicted"/>
<keyword evidence="1" id="KW-0732">Signal</keyword>
<feature type="chain" id="PRO_5012432724" evidence="1">
    <location>
        <begin position="27"/>
        <end position="33"/>
    </location>
</feature>
<feature type="signal peptide" evidence="1">
    <location>
        <begin position="1"/>
        <end position="26"/>
    </location>
</feature>